<dbReference type="Gene3D" id="3.40.50.150">
    <property type="entry name" value="Vaccinia Virus protein VP39"/>
    <property type="match status" value="1"/>
</dbReference>
<gene>
    <name evidence="1" type="ORF">OBE_12560</name>
</gene>
<accession>K1S7N6</accession>
<evidence type="ECO:0000313" key="1">
    <source>
        <dbReference type="EMBL" id="EKC53503.1"/>
    </source>
</evidence>
<comment type="caution">
    <text evidence="1">The sequence shown here is derived from an EMBL/GenBank/DDBJ whole genome shotgun (WGS) entry which is preliminary data.</text>
</comment>
<proteinExistence type="predicted"/>
<protein>
    <submittedName>
        <fullName evidence="1">Uncharacterized protein</fullName>
    </submittedName>
</protein>
<dbReference type="InterPro" id="IPR029063">
    <property type="entry name" value="SAM-dependent_MTases_sf"/>
</dbReference>
<reference evidence="1" key="1">
    <citation type="journal article" date="2013" name="Environ. Microbiol.">
        <title>Microbiota from the distal guts of lean and obese adolescents exhibit partial functional redundancy besides clear differences in community structure.</title>
        <authorList>
            <person name="Ferrer M."/>
            <person name="Ruiz A."/>
            <person name="Lanza F."/>
            <person name="Haange S.B."/>
            <person name="Oberbach A."/>
            <person name="Till H."/>
            <person name="Bargiela R."/>
            <person name="Campoy C."/>
            <person name="Segura M.T."/>
            <person name="Richter M."/>
            <person name="von Bergen M."/>
            <person name="Seifert J."/>
            <person name="Suarez A."/>
        </authorList>
    </citation>
    <scope>NUCLEOTIDE SEQUENCE</scope>
</reference>
<dbReference type="AlphaFoldDB" id="K1S7N6"/>
<organism evidence="1">
    <name type="scientific">human gut metagenome</name>
    <dbReference type="NCBI Taxonomy" id="408170"/>
    <lineage>
        <taxon>unclassified sequences</taxon>
        <taxon>metagenomes</taxon>
        <taxon>organismal metagenomes</taxon>
    </lineage>
</organism>
<name>K1S7N6_9ZZZZ</name>
<dbReference type="EMBL" id="AJWZ01008658">
    <property type="protein sequence ID" value="EKC53503.1"/>
    <property type="molecule type" value="Genomic_DNA"/>
</dbReference>
<sequence length="29" mass="3129">MEYADIDENTSVMDIYCGIGTISLCAAKT</sequence>
<dbReference type="SUPFAM" id="SSF53335">
    <property type="entry name" value="S-adenosyl-L-methionine-dependent methyltransferases"/>
    <property type="match status" value="1"/>
</dbReference>
<feature type="non-terminal residue" evidence="1">
    <location>
        <position position="29"/>
    </location>
</feature>